<comment type="caution">
    <text evidence="5">The sequence shown here is derived from an EMBL/GenBank/DDBJ whole genome shotgun (WGS) entry which is preliminary data.</text>
</comment>
<feature type="compositionally biased region" description="Polar residues" evidence="2">
    <location>
        <begin position="643"/>
        <end position="656"/>
    </location>
</feature>
<comment type="subcellular location">
    <subcellularLocation>
        <location evidence="1">Nucleus</location>
    </subcellularLocation>
</comment>
<keyword evidence="6" id="KW-1185">Reference proteome</keyword>
<dbReference type="PANTHER" id="PTHR15696">
    <property type="entry name" value="SMG-7 SUPPRESSOR WITH MORPHOLOGICAL EFFECT ON GENITALIA PROTEIN 7"/>
    <property type="match status" value="1"/>
</dbReference>
<accession>A0A168F2X5</accession>
<dbReference type="SUPFAM" id="SSF48452">
    <property type="entry name" value="TPR-like"/>
    <property type="match status" value="1"/>
</dbReference>
<evidence type="ECO:0000259" key="3">
    <source>
        <dbReference type="Pfam" id="PF10373"/>
    </source>
</evidence>
<evidence type="ECO:0000256" key="1">
    <source>
        <dbReference type="RuleBase" id="RU369098"/>
    </source>
</evidence>
<dbReference type="Pfam" id="PF10374">
    <property type="entry name" value="EST1"/>
    <property type="match status" value="1"/>
</dbReference>
<dbReference type="Proteomes" id="UP000076881">
    <property type="component" value="Unassembled WGS sequence"/>
</dbReference>
<keyword evidence="1" id="KW-0539">Nucleus</keyword>
<dbReference type="GO" id="GO:0000184">
    <property type="term" value="P:nuclear-transcribed mRNA catabolic process, nonsense-mediated decay"/>
    <property type="evidence" value="ECO:0007669"/>
    <property type="project" value="UniProtKB-KW"/>
</dbReference>
<proteinExistence type="predicted"/>
<organism evidence="5 6">
    <name type="scientific">Akanthomyces lecanii RCEF 1005</name>
    <dbReference type="NCBI Taxonomy" id="1081108"/>
    <lineage>
        <taxon>Eukaryota</taxon>
        <taxon>Fungi</taxon>
        <taxon>Dikarya</taxon>
        <taxon>Ascomycota</taxon>
        <taxon>Pezizomycotina</taxon>
        <taxon>Sordariomycetes</taxon>
        <taxon>Hypocreomycetidae</taxon>
        <taxon>Hypocreales</taxon>
        <taxon>Cordycipitaceae</taxon>
        <taxon>Akanthomyces</taxon>
        <taxon>Cordyceps confragosa</taxon>
    </lineage>
</organism>
<gene>
    <name evidence="5" type="ORF">LEL_08167</name>
</gene>
<feature type="region of interest" description="Disordered" evidence="2">
    <location>
        <begin position="634"/>
        <end position="656"/>
    </location>
</feature>
<feature type="region of interest" description="Disordered" evidence="2">
    <location>
        <begin position="552"/>
        <end position="621"/>
    </location>
</feature>
<evidence type="ECO:0000313" key="6">
    <source>
        <dbReference type="Proteomes" id="UP000076881"/>
    </source>
</evidence>
<keyword evidence="1" id="KW-0866">Nonsense-mediated mRNA decay</keyword>
<feature type="domain" description="Telomerase activating protein Est1-like N-terminal" evidence="4">
    <location>
        <begin position="71"/>
        <end position="186"/>
    </location>
</feature>
<dbReference type="Pfam" id="PF10373">
    <property type="entry name" value="EST1_DNA_bind"/>
    <property type="match status" value="1"/>
</dbReference>
<feature type="compositionally biased region" description="Low complexity" evidence="2">
    <location>
        <begin position="785"/>
        <end position="802"/>
    </location>
</feature>
<sequence>MASTAPQASQAWHNALKLRKHLLKQLEKIKNTTSSVDIPQLEAADGTLEKFRLACVQTVFLDFEYAVNENTEEILWNLHTSINSEYRRILGRLKSSSQAVERRKTEKLYSNFLRIAQKFYQGYIQRLSARYDIPELKRVARGIEIEQMTASDLISPVPSELNAKVLRSCHSTLIRLGDLARYRVQAKHKNSGYDMALTYYTLAQHLLPKSGFAFHQMGIVSLDQGSHLDGVYHFYRAWAIKFPHPNANSNLEMEFKSLQQPSSNKSKHASSGPGDAFIMWFVRLHALFYKGEAAPQYKELEREVIHRLEMAATTGTSRDIILKMSFINIAAQYIAALKCSENKNATSLQFYQYISNFNVKFLATFAAVLEANLKESISKADDLADDENEKGPEVAESLLPALRIYSMWVAVSRQELSAQAAATAEGSLTGAMMGTLARVFTLLCAESYNKDNMVSCPYLLPEDLDILGFQPLSESTVPEPCRSFCGHNGKAKPHLYSPEQRLSPHMENMSRILDILRCAYFLAEDSTVPLSCRVIEGWLLFEYQASQPTPESLAEVPAVPPKEPAAAPATINVQKRRSVQTHIQERQDSPKISNGKKPEIASAPSKSLANPPAPANQDGEVGDAESTVINMLAPFLKPPSPQPQSGMEESDGPSSYTAEHNFARELLNAHQRHVDPSPTRSIPSGKFEPLPWEWFNTPKPIRGDNSPLSATGMSPITPGLPLGKFDDPFSVPSTPSRADVAAGGHFPRVHSHGNIRAAEMGINLSGGSTAEHAHRAALLQTFAAAGGRPPSTSTPPGARTSPFSQWGENKGGSGSGNRHSGLSAPPGLRAPETVPHSSSAGSLSQFSHPSSVYHGTPGAAVASYNVGGGLGQTYGGAFREQHAFQQQQQQPQSMQRLFQADNTTSSYNEAVLRAAYEGRK</sequence>
<feature type="domain" description="DNA/RNA-binding" evidence="3">
    <location>
        <begin position="196"/>
        <end position="474"/>
    </location>
</feature>
<dbReference type="EMBL" id="AZHF01000006">
    <property type="protein sequence ID" value="OAA74586.1"/>
    <property type="molecule type" value="Genomic_DNA"/>
</dbReference>
<dbReference type="STRING" id="1081108.A0A168F2X5"/>
<feature type="compositionally biased region" description="Low complexity" evidence="2">
    <location>
        <begin position="883"/>
        <end position="899"/>
    </location>
</feature>
<feature type="region of interest" description="Disordered" evidence="2">
    <location>
        <begin position="882"/>
        <end position="904"/>
    </location>
</feature>
<dbReference type="Gene3D" id="1.25.40.10">
    <property type="entry name" value="Tetratricopeptide repeat domain"/>
    <property type="match status" value="1"/>
</dbReference>
<feature type="region of interest" description="Disordered" evidence="2">
    <location>
        <begin position="785"/>
        <end position="850"/>
    </location>
</feature>
<name>A0A168F2X5_CORDF</name>
<dbReference type="InterPro" id="IPR011990">
    <property type="entry name" value="TPR-like_helical_dom_sf"/>
</dbReference>
<evidence type="ECO:0000259" key="4">
    <source>
        <dbReference type="Pfam" id="PF10374"/>
    </source>
</evidence>
<dbReference type="InterPro" id="IPR045153">
    <property type="entry name" value="Est1/Ebs1-like"/>
</dbReference>
<dbReference type="PANTHER" id="PTHR15696:SF36">
    <property type="entry name" value="NONSENSE-MEDIATED MRNA DECAY FACTOR"/>
    <property type="match status" value="1"/>
</dbReference>
<protein>
    <recommendedName>
        <fullName evidence="1">Nonsense-mediated mRNA decay factor</fullName>
    </recommendedName>
</protein>
<evidence type="ECO:0000256" key="2">
    <source>
        <dbReference type="SAM" id="MobiDB-lite"/>
    </source>
</evidence>
<dbReference type="InterPro" id="IPR019458">
    <property type="entry name" value="Est1-like_N"/>
</dbReference>
<dbReference type="GO" id="GO:0005634">
    <property type="term" value="C:nucleus"/>
    <property type="evidence" value="ECO:0007669"/>
    <property type="project" value="UniProtKB-SubCell"/>
</dbReference>
<dbReference type="InterPro" id="IPR018834">
    <property type="entry name" value="DNA/RNA-bd_Est1-type"/>
</dbReference>
<reference evidence="5 6" key="1">
    <citation type="journal article" date="2016" name="Genome Biol. Evol.">
        <title>Divergent and convergent evolution of fungal pathogenicity.</title>
        <authorList>
            <person name="Shang Y."/>
            <person name="Xiao G."/>
            <person name="Zheng P."/>
            <person name="Cen K."/>
            <person name="Zhan S."/>
            <person name="Wang C."/>
        </authorList>
    </citation>
    <scope>NUCLEOTIDE SEQUENCE [LARGE SCALE GENOMIC DNA]</scope>
    <source>
        <strain evidence="5 6">RCEF 1005</strain>
    </source>
</reference>
<dbReference type="OrthoDB" id="69928at2759"/>
<dbReference type="AlphaFoldDB" id="A0A168F2X5"/>
<evidence type="ECO:0000313" key="5">
    <source>
        <dbReference type="EMBL" id="OAA74586.1"/>
    </source>
</evidence>
<feature type="compositionally biased region" description="Polar residues" evidence="2">
    <location>
        <begin position="835"/>
        <end position="850"/>
    </location>
</feature>
<comment type="function">
    <text evidence="1">Plays a role in nonsense-mediated mRNA decay.</text>
</comment>